<dbReference type="InterPro" id="IPR011701">
    <property type="entry name" value="MFS"/>
</dbReference>
<dbReference type="SUPFAM" id="SSF103473">
    <property type="entry name" value="MFS general substrate transporter"/>
    <property type="match status" value="1"/>
</dbReference>
<feature type="transmembrane region" description="Helical" evidence="9">
    <location>
        <begin position="94"/>
        <end position="112"/>
    </location>
</feature>
<feature type="transmembrane region" description="Helical" evidence="9">
    <location>
        <begin position="60"/>
        <end position="82"/>
    </location>
</feature>
<reference evidence="11 12" key="1">
    <citation type="submission" date="2017-06" db="EMBL/GenBank/DDBJ databases">
        <authorList>
            <person name="Kim H.J."/>
            <person name="Triplett B.A."/>
        </authorList>
    </citation>
    <scope>NUCLEOTIDE SEQUENCE [LARGE SCALE GENOMIC DNA]</scope>
    <source>
        <strain evidence="11">FRACA_ARgP5</strain>
    </source>
</reference>
<organism evidence="11 12">
    <name type="scientific">Frankia canadensis</name>
    <dbReference type="NCBI Taxonomy" id="1836972"/>
    <lineage>
        <taxon>Bacteria</taxon>
        <taxon>Bacillati</taxon>
        <taxon>Actinomycetota</taxon>
        <taxon>Actinomycetes</taxon>
        <taxon>Frankiales</taxon>
        <taxon>Frankiaceae</taxon>
        <taxon>Frankia</taxon>
    </lineage>
</organism>
<accession>A0A2I2KVI8</accession>
<feature type="transmembrane region" description="Helical" evidence="9">
    <location>
        <begin position="503"/>
        <end position="521"/>
    </location>
</feature>
<evidence type="ECO:0000256" key="2">
    <source>
        <dbReference type="ARBA" id="ARBA00008537"/>
    </source>
</evidence>
<keyword evidence="4" id="KW-1003">Cell membrane</keyword>
<feature type="transmembrane region" description="Helical" evidence="9">
    <location>
        <begin position="124"/>
        <end position="143"/>
    </location>
</feature>
<dbReference type="GO" id="GO:0005886">
    <property type="term" value="C:plasma membrane"/>
    <property type="evidence" value="ECO:0007669"/>
    <property type="project" value="UniProtKB-SubCell"/>
</dbReference>
<dbReference type="Gene3D" id="1.20.1250.20">
    <property type="entry name" value="MFS general substrate transporter like domains"/>
    <property type="match status" value="1"/>
</dbReference>
<sequence>MRTAIIDATVYLTQLNEWADADIRPASFLLATEILMSDQSNAAAPAADARLDPALIRLSATVMLGAIMVILDTTIVSIAIHALGNEFHTSLSTISWVTTGYLLALAVVIPMAGWAVERFGATRMWTISLTLFVVGSALCGMAWSAEALIAFRILQGLGGGMIMPICMTLLAQAAGPQRIGRVMSIIGVPMLIAPVLGPVVGGLIVDHLSWRWIFYVNVPIGVIALIAAWRVLPRTDRGSASHRLDVPGLALISPGLAALVYGLSEAGNGGGFGSLKVQISVAIGLVLLAGFVVHALRRDGALLDLRLFRNRGFSVASVATFIIGAMLFGAMFLLPLYYQIARGQSASDAGLLMAPQGLGAMIAMAIAGRVSDRRGPRAVVPLGMLLSLLGTLVFTQVDGHTNEALLALALFVRGLGFGAAMMPAMSAAYATLAPAAVPRATTTLNILQRVGGSLATALVAVELQHAVAHRVGGGSGAGALAESAGAKLSGPIADKVGEAFGVTFWWVVALTAVGLVASVFLPGRSRPASAAGSDTPATTPADVQAASPHPEPVTVD</sequence>
<keyword evidence="7 9" id="KW-0472">Membrane</keyword>
<dbReference type="Proteomes" id="UP000234331">
    <property type="component" value="Unassembled WGS sequence"/>
</dbReference>
<protein>
    <submittedName>
        <fullName evidence="11">Drug resistance transporter EmrB/QacA subfamily</fullName>
    </submittedName>
</protein>
<dbReference type="InterPro" id="IPR004638">
    <property type="entry name" value="EmrB-like"/>
</dbReference>
<evidence type="ECO:0000256" key="7">
    <source>
        <dbReference type="ARBA" id="ARBA00023136"/>
    </source>
</evidence>
<evidence type="ECO:0000256" key="1">
    <source>
        <dbReference type="ARBA" id="ARBA00004651"/>
    </source>
</evidence>
<evidence type="ECO:0000256" key="4">
    <source>
        <dbReference type="ARBA" id="ARBA00022475"/>
    </source>
</evidence>
<dbReference type="PROSITE" id="PS50850">
    <property type="entry name" value="MFS"/>
    <property type="match status" value="1"/>
</dbReference>
<dbReference type="AlphaFoldDB" id="A0A2I2KVI8"/>
<keyword evidence="3" id="KW-0813">Transport</keyword>
<dbReference type="Pfam" id="PF07690">
    <property type="entry name" value="MFS_1"/>
    <property type="match status" value="1"/>
</dbReference>
<feature type="transmembrane region" description="Helical" evidence="9">
    <location>
        <begin position="379"/>
        <end position="397"/>
    </location>
</feature>
<dbReference type="PANTHER" id="PTHR42718:SF9">
    <property type="entry name" value="MAJOR FACILITATOR SUPERFAMILY MULTIDRUG TRANSPORTER MFSC"/>
    <property type="match status" value="1"/>
</dbReference>
<name>A0A2I2KVI8_9ACTN</name>
<feature type="domain" description="Major facilitator superfamily (MFS) profile" evidence="10">
    <location>
        <begin position="58"/>
        <end position="526"/>
    </location>
</feature>
<feature type="transmembrane region" description="Helical" evidence="9">
    <location>
        <begin position="313"/>
        <end position="337"/>
    </location>
</feature>
<dbReference type="EMBL" id="FZMO01000292">
    <property type="protein sequence ID" value="SNQ49693.1"/>
    <property type="molecule type" value="Genomic_DNA"/>
</dbReference>
<evidence type="ECO:0000256" key="8">
    <source>
        <dbReference type="SAM" id="MobiDB-lite"/>
    </source>
</evidence>
<comment type="subcellular location">
    <subcellularLocation>
        <location evidence="1">Cell membrane</location>
        <topology evidence="1">Multi-pass membrane protein</topology>
    </subcellularLocation>
</comment>
<feature type="transmembrane region" description="Helical" evidence="9">
    <location>
        <begin position="349"/>
        <end position="367"/>
    </location>
</feature>
<evidence type="ECO:0000313" key="12">
    <source>
        <dbReference type="Proteomes" id="UP000234331"/>
    </source>
</evidence>
<feature type="transmembrane region" description="Helical" evidence="9">
    <location>
        <begin position="244"/>
        <end position="263"/>
    </location>
</feature>
<feature type="transmembrane region" description="Helical" evidence="9">
    <location>
        <begin position="212"/>
        <end position="232"/>
    </location>
</feature>
<dbReference type="Gene3D" id="1.20.1720.10">
    <property type="entry name" value="Multidrug resistance protein D"/>
    <property type="match status" value="1"/>
</dbReference>
<dbReference type="NCBIfam" id="TIGR00711">
    <property type="entry name" value="efflux_EmrB"/>
    <property type="match status" value="1"/>
</dbReference>
<evidence type="ECO:0000313" key="11">
    <source>
        <dbReference type="EMBL" id="SNQ49693.1"/>
    </source>
</evidence>
<feature type="transmembrane region" description="Helical" evidence="9">
    <location>
        <begin position="275"/>
        <end position="293"/>
    </location>
</feature>
<evidence type="ECO:0000256" key="9">
    <source>
        <dbReference type="SAM" id="Phobius"/>
    </source>
</evidence>
<evidence type="ECO:0000259" key="10">
    <source>
        <dbReference type="PROSITE" id="PS50850"/>
    </source>
</evidence>
<dbReference type="CDD" id="cd17503">
    <property type="entry name" value="MFS_LmrB_MDR_like"/>
    <property type="match status" value="1"/>
</dbReference>
<dbReference type="InterPro" id="IPR036259">
    <property type="entry name" value="MFS_trans_sf"/>
</dbReference>
<keyword evidence="5 9" id="KW-0812">Transmembrane</keyword>
<gene>
    <name evidence="11" type="ORF">FRACA_3610006</name>
</gene>
<feature type="region of interest" description="Disordered" evidence="8">
    <location>
        <begin position="527"/>
        <end position="556"/>
    </location>
</feature>
<dbReference type="PANTHER" id="PTHR42718">
    <property type="entry name" value="MAJOR FACILITATOR SUPERFAMILY MULTIDRUG TRANSPORTER MFSC"/>
    <property type="match status" value="1"/>
</dbReference>
<comment type="similarity">
    <text evidence="2">Belongs to the major facilitator superfamily. EmrB family.</text>
</comment>
<evidence type="ECO:0000256" key="6">
    <source>
        <dbReference type="ARBA" id="ARBA00022989"/>
    </source>
</evidence>
<dbReference type="GO" id="GO:0022857">
    <property type="term" value="F:transmembrane transporter activity"/>
    <property type="evidence" value="ECO:0007669"/>
    <property type="project" value="InterPro"/>
</dbReference>
<evidence type="ECO:0000256" key="3">
    <source>
        <dbReference type="ARBA" id="ARBA00022448"/>
    </source>
</evidence>
<keyword evidence="6 9" id="KW-1133">Transmembrane helix</keyword>
<feature type="transmembrane region" description="Helical" evidence="9">
    <location>
        <begin position="182"/>
        <end position="200"/>
    </location>
</feature>
<evidence type="ECO:0000256" key="5">
    <source>
        <dbReference type="ARBA" id="ARBA00022692"/>
    </source>
</evidence>
<dbReference type="InterPro" id="IPR020846">
    <property type="entry name" value="MFS_dom"/>
</dbReference>
<proteinExistence type="inferred from homology"/>
<feature type="transmembrane region" description="Helical" evidence="9">
    <location>
        <begin position="149"/>
        <end position="170"/>
    </location>
</feature>
<keyword evidence="12" id="KW-1185">Reference proteome</keyword>